<evidence type="ECO:0000256" key="1">
    <source>
        <dbReference type="SAM" id="MobiDB-lite"/>
    </source>
</evidence>
<dbReference type="Proteomes" id="UP000054988">
    <property type="component" value="Unassembled WGS sequence"/>
</dbReference>
<comment type="caution">
    <text evidence="3">The sequence shown here is derived from an EMBL/GenBank/DDBJ whole genome shotgun (WGS) entry which is preliminary data.</text>
</comment>
<feature type="compositionally biased region" description="Pro residues" evidence="1">
    <location>
        <begin position="1214"/>
        <end position="1225"/>
    </location>
</feature>
<feature type="compositionally biased region" description="Acidic residues" evidence="1">
    <location>
        <begin position="1385"/>
        <end position="1394"/>
    </location>
</feature>
<feature type="compositionally biased region" description="Polar residues" evidence="1">
    <location>
        <begin position="891"/>
        <end position="901"/>
    </location>
</feature>
<dbReference type="EMBL" id="LATX01002181">
    <property type="protein sequence ID" value="KTB33283.1"/>
    <property type="molecule type" value="Genomic_DNA"/>
</dbReference>
<gene>
    <name evidence="3" type="ORF">WG66_14143</name>
</gene>
<feature type="region of interest" description="Disordered" evidence="1">
    <location>
        <begin position="415"/>
        <end position="480"/>
    </location>
</feature>
<protein>
    <recommendedName>
        <fullName evidence="2">Meiotically up-regulated protein Msb1/Mug8 domain-containing protein</fullName>
    </recommendedName>
</protein>
<feature type="compositionally biased region" description="Low complexity" evidence="1">
    <location>
        <begin position="529"/>
        <end position="545"/>
    </location>
</feature>
<feature type="compositionally biased region" description="Basic and acidic residues" evidence="1">
    <location>
        <begin position="997"/>
        <end position="1018"/>
    </location>
</feature>
<feature type="compositionally biased region" description="Basic and acidic residues" evidence="1">
    <location>
        <begin position="449"/>
        <end position="458"/>
    </location>
</feature>
<reference evidence="3 4" key="1">
    <citation type="submission" date="2015-12" db="EMBL/GenBank/DDBJ databases">
        <title>Draft genome sequence of Moniliophthora roreri, the causal agent of frosty pod rot of cacao.</title>
        <authorList>
            <person name="Aime M.C."/>
            <person name="Diaz-Valderrama J.R."/>
            <person name="Kijpornyongpan T."/>
            <person name="Phillips-Mora W."/>
        </authorList>
    </citation>
    <scope>NUCLEOTIDE SEQUENCE [LARGE SCALE GENOMIC DNA]</scope>
    <source>
        <strain evidence="3 4">MCA 2952</strain>
    </source>
</reference>
<dbReference type="InterPro" id="IPR037508">
    <property type="entry name" value="Msb1/Mug8"/>
</dbReference>
<dbReference type="PANTHER" id="PTHR28093:SF1">
    <property type="entry name" value="MORPHOGENESIS-RELATED PROTEIN MSB1"/>
    <property type="match status" value="1"/>
</dbReference>
<proteinExistence type="predicted"/>
<dbReference type="PANTHER" id="PTHR28093">
    <property type="entry name" value="MORPHOGENESIS-RELATED PROTEIN MSB1"/>
    <property type="match status" value="1"/>
</dbReference>
<feature type="compositionally biased region" description="Low complexity" evidence="1">
    <location>
        <begin position="967"/>
        <end position="978"/>
    </location>
</feature>
<name>A0A0W0FAA4_MONRR</name>
<evidence type="ECO:0000259" key="2">
    <source>
        <dbReference type="Pfam" id="PF08101"/>
    </source>
</evidence>
<sequence length="1394" mass="153086">MPSIFSRSRTGSTPYPSSPDSPLGPDEFGRAPSRQSTKGSILGGSATKKERKKAAKEQAAAVARIRTMSGVQQSQRGDSMYSLSPVGGDIEGGDPIFQYGGVFVQEGAFLPTILEKPTFDTGTELNRSLNSSVSSAYSTVSSISSTASVPTTMDHGYLAYQRHVVLSPENVARLVEVVCEELGTRGGITTPFIFSTLALDISPTRIKRLIDSFLATCPTGRGGTDEADRRWREEAKFSGMHELGMVLRWGLARLVRVCNGQEMRGFISWELYTQWREEEEALLYPPTHFTTLLPSLQPAVQNILLTVLSLLARLTANSATSGHTPPTLSPLFGPLIFGLGAPSLPFHHTYIYYLRSVNALEHILLAFVRWQDNPRTATNVPNPHSENMLGSVATLGVPRRLKEWIKGYPAMLPHLQSGSSANRKDSFQHKRPEPRKGSRTVRVMSIRRNVRDYDKDLVKNGANWSRKPPPPTAAGAQSSAVNLSLTGVLAESKEWERISPKTGKSGDRHSPKYTEAYRKRMNFPSNLNPDSGMGPSSTSSSGANSPTTGFVYGLTAVNGDKEPKQDFLGVGLGLTEGEDRFKSLTDLKWGEFESLGFGGLGTGGEGDKKLEFDLTEGARNERARKRQTLGWDDFSTAGFSRTDAPLSATLQFSQPLTATIERWPQERAEIGKKLKKREKALPPFGWDTSPIIGGEEVIEEAFVDVFCDLIWGSGWGEGLAGMSGAREQQGKIIIEDRECCWALVEFKSLPTSRPQISSPVKPTDDPRVAGALVLFEEFVPLEYRQQLLELSTGSRRRLPSLFTPSKKQWKQAATLNGRPYVVGHVPRSPSYREMEFEGLLRGEGNRETKLLSLSTSVKVPKKDAQDVFRLDRVASATPALPRLPSTDRPAVTTNEPQQSFKRASPQPPASEETHSDSTLQSPSAQKEKKSKFKLPVSPAVTRSRSAGIPPAEYSTVDFETRLRGYSDDSNGSSSLDDLVYGDDEDLGEAGKRRRQDRLREHQRKKDERREKRMSRDPDDAWVDILVGTQERRMAGQDAEMRPRDRAAIRDPEAANLEVQQALAAVQNRQFSPSDDEDDHLQKKRVLNEPRPYGDDDDDLDEIETVPRRERPDDPVRDSYTSYTDGDSAYQGTEPVNERYSYTDGDEEDPEPAPAPPKKRPGYFDLHPERRPVSMLDDDPRERAQRKYQDSDDEDDAENYATPAAPTPAVASPAVPSPAVPSPAVPSPAAASPAITTSQGHVRPLPVIPPKTSVPAPPEAPATNGKNHDSESSTITVSQPAPKPLPSKTAALIEMYREKEKSTPAPGIGGAPNAASQLPSSKIPVRTSSKPELPTPPAPAQQQQQQPPKSPSPPALAEPPKIPPEENGRASPARYVHGAPLHNVLEEEEEEEEEE</sequence>
<accession>A0A0W0FAA4</accession>
<feature type="compositionally biased region" description="Basic and acidic residues" evidence="1">
    <location>
        <begin position="1104"/>
        <end position="1116"/>
    </location>
</feature>
<feature type="region of interest" description="Disordered" evidence="1">
    <location>
        <begin position="1"/>
        <end position="55"/>
    </location>
</feature>
<feature type="compositionally biased region" description="Low complexity" evidence="1">
    <location>
        <begin position="1200"/>
        <end position="1213"/>
    </location>
</feature>
<feature type="compositionally biased region" description="Pro residues" evidence="1">
    <location>
        <begin position="1347"/>
        <end position="1361"/>
    </location>
</feature>
<dbReference type="eggNOG" id="ENOG502RBV5">
    <property type="taxonomic scope" value="Eukaryota"/>
</dbReference>
<feature type="region of interest" description="Disordered" evidence="1">
    <location>
        <begin position="522"/>
        <end position="545"/>
    </location>
</feature>
<feature type="region of interest" description="Disordered" evidence="1">
    <location>
        <begin position="963"/>
        <end position="1394"/>
    </location>
</feature>
<feature type="compositionally biased region" description="Basic and acidic residues" evidence="1">
    <location>
        <begin position="1029"/>
        <end position="1052"/>
    </location>
</feature>
<feature type="compositionally biased region" description="Basic and acidic residues" evidence="1">
    <location>
        <begin position="422"/>
        <end position="436"/>
    </location>
</feature>
<evidence type="ECO:0000313" key="3">
    <source>
        <dbReference type="EMBL" id="KTB33283.1"/>
    </source>
</evidence>
<feature type="compositionally biased region" description="Acidic residues" evidence="1">
    <location>
        <begin position="1094"/>
        <end position="1103"/>
    </location>
</feature>
<feature type="domain" description="Meiotically up-regulated protein Msb1/Mug8" evidence="2">
    <location>
        <begin position="167"/>
        <end position="370"/>
    </location>
</feature>
<feature type="region of interest" description="Disordered" evidence="1">
    <location>
        <begin position="878"/>
        <end position="951"/>
    </location>
</feature>
<feature type="compositionally biased region" description="Basic and acidic residues" evidence="1">
    <location>
        <begin position="1165"/>
        <end position="1189"/>
    </location>
</feature>
<dbReference type="InterPro" id="IPR012965">
    <property type="entry name" value="Msb1/Mug8_dom"/>
</dbReference>
<dbReference type="Pfam" id="PF08101">
    <property type="entry name" value="Msb1-Mug8_dom"/>
    <property type="match status" value="1"/>
</dbReference>
<evidence type="ECO:0000313" key="4">
    <source>
        <dbReference type="Proteomes" id="UP000054988"/>
    </source>
</evidence>
<organism evidence="3 4">
    <name type="scientific">Moniliophthora roreri</name>
    <name type="common">Frosty pod rot fungus</name>
    <name type="synonym">Monilia roreri</name>
    <dbReference type="NCBI Taxonomy" id="221103"/>
    <lineage>
        <taxon>Eukaryota</taxon>
        <taxon>Fungi</taxon>
        <taxon>Dikarya</taxon>
        <taxon>Basidiomycota</taxon>
        <taxon>Agaricomycotina</taxon>
        <taxon>Agaricomycetes</taxon>
        <taxon>Agaricomycetidae</taxon>
        <taxon>Agaricales</taxon>
        <taxon>Marasmiineae</taxon>
        <taxon>Marasmiaceae</taxon>
        <taxon>Moniliophthora</taxon>
    </lineage>
</organism>
<feature type="compositionally biased region" description="Polar residues" evidence="1">
    <location>
        <begin position="1"/>
        <end position="20"/>
    </location>
</feature>